<evidence type="ECO:0000313" key="2">
    <source>
        <dbReference type="EMBL" id="GAA1698668.1"/>
    </source>
</evidence>
<dbReference type="Proteomes" id="UP001500618">
    <property type="component" value="Unassembled WGS sequence"/>
</dbReference>
<gene>
    <name evidence="2" type="ORF">GCM10009765_55090</name>
</gene>
<accession>A0ABN2I5K4</accession>
<reference evidence="2 3" key="1">
    <citation type="journal article" date="2019" name="Int. J. Syst. Evol. Microbiol.">
        <title>The Global Catalogue of Microorganisms (GCM) 10K type strain sequencing project: providing services to taxonomists for standard genome sequencing and annotation.</title>
        <authorList>
            <consortium name="The Broad Institute Genomics Platform"/>
            <consortium name="The Broad Institute Genome Sequencing Center for Infectious Disease"/>
            <person name="Wu L."/>
            <person name="Ma J."/>
        </authorList>
    </citation>
    <scope>NUCLEOTIDE SEQUENCE [LARGE SCALE GENOMIC DNA]</scope>
    <source>
        <strain evidence="2 3">JCM 14718</strain>
    </source>
</reference>
<sequence length="133" mass="13835">MEGTSTQGVTIVPAYLSPTRITLITALVAMAIAVPLEVAGGVPGFPTIPPAIPISLVAALLIGVLRWKWAPILGLFVGLFMLVGFTLSGGYVRLPTAGTLLGTSGVWLYVLGFVVTILASIAALNQAFRRKTT</sequence>
<keyword evidence="3" id="KW-1185">Reference proteome</keyword>
<proteinExistence type="predicted"/>
<comment type="caution">
    <text evidence="2">The sequence shown here is derived from an EMBL/GenBank/DDBJ whole genome shotgun (WGS) entry which is preliminary data.</text>
</comment>
<keyword evidence="1" id="KW-1133">Transmembrane helix</keyword>
<evidence type="ECO:0000313" key="3">
    <source>
        <dbReference type="Proteomes" id="UP001500618"/>
    </source>
</evidence>
<feature type="transmembrane region" description="Helical" evidence="1">
    <location>
        <begin position="72"/>
        <end position="94"/>
    </location>
</feature>
<dbReference type="EMBL" id="BAAANY010000021">
    <property type="protein sequence ID" value="GAA1698668.1"/>
    <property type="molecule type" value="Genomic_DNA"/>
</dbReference>
<feature type="transmembrane region" description="Helical" evidence="1">
    <location>
        <begin position="48"/>
        <end position="65"/>
    </location>
</feature>
<protein>
    <submittedName>
        <fullName evidence="2">Uncharacterized protein</fullName>
    </submittedName>
</protein>
<keyword evidence="1" id="KW-0472">Membrane</keyword>
<feature type="transmembrane region" description="Helical" evidence="1">
    <location>
        <begin position="106"/>
        <end position="128"/>
    </location>
</feature>
<feature type="transmembrane region" description="Helical" evidence="1">
    <location>
        <begin position="21"/>
        <end position="42"/>
    </location>
</feature>
<evidence type="ECO:0000256" key="1">
    <source>
        <dbReference type="SAM" id="Phobius"/>
    </source>
</evidence>
<organism evidence="2 3">
    <name type="scientific">Fodinicola feengrottensis</name>
    <dbReference type="NCBI Taxonomy" id="435914"/>
    <lineage>
        <taxon>Bacteria</taxon>
        <taxon>Bacillati</taxon>
        <taxon>Actinomycetota</taxon>
        <taxon>Actinomycetes</taxon>
        <taxon>Mycobacteriales</taxon>
        <taxon>Fodinicola</taxon>
    </lineage>
</organism>
<name>A0ABN2I5K4_9ACTN</name>
<keyword evidence="1" id="KW-0812">Transmembrane</keyword>